<evidence type="ECO:0008006" key="16">
    <source>
        <dbReference type="Google" id="ProtNLM"/>
    </source>
</evidence>
<dbReference type="EMBL" id="AJVK01017756">
    <property type="status" value="NOT_ANNOTATED_CDS"/>
    <property type="molecule type" value="Genomic_DNA"/>
</dbReference>
<reference evidence="14" key="1">
    <citation type="submission" date="2022-08" db="UniProtKB">
        <authorList>
            <consortium name="EnsemblMetazoa"/>
        </authorList>
    </citation>
    <scope>IDENTIFICATION</scope>
    <source>
        <strain evidence="14">Israel</strain>
    </source>
</reference>
<evidence type="ECO:0000256" key="11">
    <source>
        <dbReference type="SAM" id="SignalP"/>
    </source>
</evidence>
<comment type="similarity">
    <text evidence="2">Belongs to the glutamate-gated ion channel (TC 1.A.10.1) family.</text>
</comment>
<evidence type="ECO:0000256" key="6">
    <source>
        <dbReference type="ARBA" id="ARBA00023136"/>
    </source>
</evidence>
<dbReference type="PANTHER" id="PTHR42643:SF33">
    <property type="entry name" value="GLUTAMATE RECEPTOR 2-LIKE PROTEIN"/>
    <property type="match status" value="1"/>
</dbReference>
<feature type="compositionally biased region" description="Basic residues" evidence="9">
    <location>
        <begin position="615"/>
        <end position="626"/>
    </location>
</feature>
<evidence type="ECO:0000313" key="14">
    <source>
        <dbReference type="EnsemblMetazoa" id="PPAI013310-PA"/>
    </source>
</evidence>
<evidence type="ECO:0000256" key="10">
    <source>
        <dbReference type="SAM" id="Phobius"/>
    </source>
</evidence>
<dbReference type="GO" id="GO:0050906">
    <property type="term" value="P:detection of stimulus involved in sensory perception"/>
    <property type="evidence" value="ECO:0007669"/>
    <property type="project" value="UniProtKB-ARBA"/>
</dbReference>
<dbReference type="EMBL" id="AJVK01017755">
    <property type="status" value="NOT_ANNOTATED_CDS"/>
    <property type="molecule type" value="Genomic_DNA"/>
</dbReference>
<evidence type="ECO:0000256" key="9">
    <source>
        <dbReference type="SAM" id="MobiDB-lite"/>
    </source>
</evidence>
<dbReference type="Pfam" id="PF00060">
    <property type="entry name" value="Lig_chan"/>
    <property type="match status" value="1"/>
</dbReference>
<keyword evidence="4 10" id="KW-0812">Transmembrane</keyword>
<evidence type="ECO:0000256" key="8">
    <source>
        <dbReference type="ARBA" id="ARBA00023180"/>
    </source>
</evidence>
<feature type="transmembrane region" description="Helical" evidence="10">
    <location>
        <begin position="380"/>
        <end position="399"/>
    </location>
</feature>
<dbReference type="Proteomes" id="UP000092462">
    <property type="component" value="Unassembled WGS sequence"/>
</dbReference>
<feature type="chain" id="PRO_5036488355" description="Ionotropic glutamate receptor C-terminal domain-containing protein" evidence="11">
    <location>
        <begin position="19"/>
        <end position="626"/>
    </location>
</feature>
<protein>
    <recommendedName>
        <fullName evidence="16">Ionotropic glutamate receptor C-terminal domain-containing protein</fullName>
    </recommendedName>
</protein>
<dbReference type="InterPro" id="IPR001320">
    <property type="entry name" value="Iontro_rcpt_C"/>
</dbReference>
<proteinExistence type="inferred from homology"/>
<keyword evidence="7" id="KW-0675">Receptor</keyword>
<accession>A0A8W9BML1</accession>
<dbReference type="SUPFAM" id="SSF53850">
    <property type="entry name" value="Periplasmic binding protein-like II"/>
    <property type="match status" value="1"/>
</dbReference>
<keyword evidence="5 10" id="KW-1133">Transmembrane helix</keyword>
<dbReference type="InterPro" id="IPR057074">
    <property type="entry name" value="IR75A_N"/>
</dbReference>
<dbReference type="PANTHER" id="PTHR42643">
    <property type="entry name" value="IONOTROPIC RECEPTOR 20A-RELATED"/>
    <property type="match status" value="1"/>
</dbReference>
<evidence type="ECO:0000259" key="12">
    <source>
        <dbReference type="Pfam" id="PF00060"/>
    </source>
</evidence>
<feature type="domain" description="Ionotropic receptor 75a N-terminal" evidence="13">
    <location>
        <begin position="11"/>
        <end position="197"/>
    </location>
</feature>
<evidence type="ECO:0000313" key="15">
    <source>
        <dbReference type="Proteomes" id="UP000092462"/>
    </source>
</evidence>
<feature type="transmembrane region" description="Helical" evidence="10">
    <location>
        <begin position="568"/>
        <end position="591"/>
    </location>
</feature>
<sequence>MLLELNFFLGLFRELVLLNNLKSCAVFCCSESHCLKISKSLQNVSISTIAFNINFLEDFSFVDKSLINSPQIGVILDLDCEKSDEFLEEMSHRNKFNETFLWIIYSSNSHEDSLEILNGVRMQWDSEVFLAARDLGENADGAVKVSEVYRVKFDDLHPICVNFVGFWNGKSLRVSEAFTRTTKIRRRLDLKGTEIYGAVTIFHIPPGLTAHDMLTNLVDSSVSASAIQYTLLTGIAKRVNATLILRRTTSWSQVAVGPNDTWVGTIAILNASLADVSVTPLKITQGRLAVVKPTPFTWQPQYGFVFRHPRAVSVRAVYLQPFDNTLWLCTLCLLIILWISLVVSLKLTTESGSSTIAFAFLGIFGAFFQQGLEARIPTTSARILFALCLVFSFLCYQYYSTFIVASLITDPPKTIRTVEHLAASKLRIGAIDAPYNDDLFNSSNEAVKKIYAERVKKQNNFFEPSKGVKMIKEGGFAFHFDVESIYEEVVKTFTESEICDLQQITFLRVIDTCAFVRKTSPYHQLISVLTMKLIEGGVVQNERIKWFASRPKCYSSRVDVVPVDIEQVITPIIIILFALVVSVLILTAEIYTKRRTMREKSHRKSVSQFNAHQERKIKKNKKLSHK</sequence>
<evidence type="ECO:0000256" key="2">
    <source>
        <dbReference type="ARBA" id="ARBA00008685"/>
    </source>
</evidence>
<dbReference type="EMBL" id="AJVK01017757">
    <property type="status" value="NOT_ANNOTATED_CDS"/>
    <property type="molecule type" value="Genomic_DNA"/>
</dbReference>
<comment type="subcellular location">
    <subcellularLocation>
        <location evidence="1">Cell membrane</location>
        <topology evidence="1">Multi-pass membrane protein</topology>
    </subcellularLocation>
</comment>
<name>A0A8W9BML1_PHLPP</name>
<dbReference type="GO" id="GO:0005886">
    <property type="term" value="C:plasma membrane"/>
    <property type="evidence" value="ECO:0007669"/>
    <property type="project" value="UniProtKB-SubCell"/>
</dbReference>
<dbReference type="AlphaFoldDB" id="A0A8W9BML1"/>
<dbReference type="VEuPathDB" id="VectorBase:PPAPM1_007481"/>
<keyword evidence="6 10" id="KW-0472">Membrane</keyword>
<keyword evidence="8" id="KW-0325">Glycoprotein</keyword>
<keyword evidence="11" id="KW-0732">Signal</keyword>
<feature type="signal peptide" evidence="11">
    <location>
        <begin position="1"/>
        <end position="18"/>
    </location>
</feature>
<evidence type="ECO:0000256" key="1">
    <source>
        <dbReference type="ARBA" id="ARBA00004651"/>
    </source>
</evidence>
<keyword evidence="3" id="KW-1003">Cell membrane</keyword>
<dbReference type="Gene3D" id="3.40.190.10">
    <property type="entry name" value="Periplasmic binding protein-like II"/>
    <property type="match status" value="3"/>
</dbReference>
<dbReference type="InterPro" id="IPR052192">
    <property type="entry name" value="Insect_Ionotropic_Sensory_Rcpt"/>
</dbReference>
<organism evidence="14 15">
    <name type="scientific">Phlebotomus papatasi</name>
    <name type="common">Sandfly</name>
    <dbReference type="NCBI Taxonomy" id="29031"/>
    <lineage>
        <taxon>Eukaryota</taxon>
        <taxon>Metazoa</taxon>
        <taxon>Ecdysozoa</taxon>
        <taxon>Arthropoda</taxon>
        <taxon>Hexapoda</taxon>
        <taxon>Insecta</taxon>
        <taxon>Pterygota</taxon>
        <taxon>Neoptera</taxon>
        <taxon>Endopterygota</taxon>
        <taxon>Diptera</taxon>
        <taxon>Nematocera</taxon>
        <taxon>Psychodoidea</taxon>
        <taxon>Psychodidae</taxon>
        <taxon>Phlebotomus</taxon>
        <taxon>Phlebotomus</taxon>
    </lineage>
</organism>
<dbReference type="GO" id="GO:0015276">
    <property type="term" value="F:ligand-gated monoatomic ion channel activity"/>
    <property type="evidence" value="ECO:0007669"/>
    <property type="project" value="InterPro"/>
</dbReference>
<dbReference type="EnsemblMetazoa" id="PPAI013310-RA">
    <property type="protein sequence ID" value="PPAI013310-PA"/>
    <property type="gene ID" value="PPAI013310"/>
</dbReference>
<feature type="transmembrane region" description="Helical" evidence="10">
    <location>
        <begin position="325"/>
        <end position="345"/>
    </location>
</feature>
<evidence type="ECO:0000256" key="7">
    <source>
        <dbReference type="ARBA" id="ARBA00023170"/>
    </source>
</evidence>
<feature type="domain" description="Ionotropic glutamate receptor C-terminal" evidence="12">
    <location>
        <begin position="325"/>
        <end position="496"/>
    </location>
</feature>
<evidence type="ECO:0000256" key="5">
    <source>
        <dbReference type="ARBA" id="ARBA00022989"/>
    </source>
</evidence>
<feature type="region of interest" description="Disordered" evidence="9">
    <location>
        <begin position="599"/>
        <end position="626"/>
    </location>
</feature>
<evidence type="ECO:0000256" key="3">
    <source>
        <dbReference type="ARBA" id="ARBA00022475"/>
    </source>
</evidence>
<keyword evidence="15" id="KW-1185">Reference proteome</keyword>
<evidence type="ECO:0000259" key="13">
    <source>
        <dbReference type="Pfam" id="PF24576"/>
    </source>
</evidence>
<dbReference type="Pfam" id="PF24576">
    <property type="entry name" value="IR75A_N"/>
    <property type="match status" value="1"/>
</dbReference>
<evidence type="ECO:0000256" key="4">
    <source>
        <dbReference type="ARBA" id="ARBA00022692"/>
    </source>
</evidence>